<reference evidence="2" key="1">
    <citation type="submission" date="2014-09" db="EMBL/GenBank/DDBJ databases">
        <authorList>
            <person name="Mudge J."/>
            <person name="Ramaraj T."/>
            <person name="Lindquist I.E."/>
            <person name="Bharti A.K."/>
            <person name="Sundararajan A."/>
            <person name="Cameron C.T."/>
            <person name="Woodward J.E."/>
            <person name="May G.D."/>
            <person name="Brubaker C."/>
            <person name="Broadhvest J."/>
            <person name="Wilkins T.A."/>
        </authorList>
    </citation>
    <scope>NUCLEOTIDE SEQUENCE</scope>
    <source>
        <strain evidence="2">cv. AKA8401</strain>
    </source>
</reference>
<accession>A0A0B0MX53</accession>
<gene>
    <name evidence="1" type="ORF">F383_30072</name>
</gene>
<evidence type="ECO:0000313" key="2">
    <source>
        <dbReference type="Proteomes" id="UP000032142"/>
    </source>
</evidence>
<evidence type="ECO:0000313" key="1">
    <source>
        <dbReference type="EMBL" id="KHG04947.1"/>
    </source>
</evidence>
<sequence length="11" mass="1315">MWLYINMACIG</sequence>
<dbReference type="Proteomes" id="UP000032142">
    <property type="component" value="Unassembled WGS sequence"/>
</dbReference>
<name>A0A0B0MX53_GOSAR</name>
<protein>
    <submittedName>
        <fullName evidence="1">Uncharacterized protein</fullName>
    </submittedName>
</protein>
<organism evidence="1 2">
    <name type="scientific">Gossypium arboreum</name>
    <name type="common">Tree cotton</name>
    <name type="synonym">Gossypium nanking</name>
    <dbReference type="NCBI Taxonomy" id="29729"/>
    <lineage>
        <taxon>Eukaryota</taxon>
        <taxon>Viridiplantae</taxon>
        <taxon>Streptophyta</taxon>
        <taxon>Embryophyta</taxon>
        <taxon>Tracheophyta</taxon>
        <taxon>Spermatophyta</taxon>
        <taxon>Magnoliopsida</taxon>
        <taxon>eudicotyledons</taxon>
        <taxon>Gunneridae</taxon>
        <taxon>Pentapetalae</taxon>
        <taxon>rosids</taxon>
        <taxon>malvids</taxon>
        <taxon>Malvales</taxon>
        <taxon>Malvaceae</taxon>
        <taxon>Malvoideae</taxon>
        <taxon>Gossypium</taxon>
    </lineage>
</organism>
<proteinExistence type="predicted"/>
<comment type="caution">
    <text evidence="1">The sequence shown here is derived from an EMBL/GenBank/DDBJ whole genome shotgun (WGS) entry which is preliminary data.</text>
</comment>
<keyword evidence="2" id="KW-1185">Reference proteome</keyword>
<dbReference type="EMBL" id="JRRC01420872">
    <property type="protein sequence ID" value="KHG04947.1"/>
    <property type="molecule type" value="Genomic_DNA"/>
</dbReference>